<reference evidence="2 3" key="1">
    <citation type="submission" date="2024-03" db="EMBL/GenBank/DDBJ databases">
        <authorList>
            <person name="Martinez-Hernandez J."/>
        </authorList>
    </citation>
    <scope>NUCLEOTIDE SEQUENCE [LARGE SCALE GENOMIC DNA]</scope>
</reference>
<dbReference type="PANTHER" id="PTHR33914">
    <property type="entry name" value="18S PRE-RIBOSOMAL ASSEMBLY PROTEIN GAR2-LIKE PROTEIN"/>
    <property type="match status" value="1"/>
</dbReference>
<comment type="caution">
    <text evidence="2">The sequence shown here is derived from an EMBL/GenBank/DDBJ whole genome shotgun (WGS) entry which is preliminary data.</text>
</comment>
<name>A0AAV1Y9J1_LUPLU</name>
<dbReference type="GO" id="GO:0009786">
    <property type="term" value="P:regulation of asymmetric cell division"/>
    <property type="evidence" value="ECO:0007669"/>
    <property type="project" value="InterPro"/>
</dbReference>
<feature type="region of interest" description="Disordered" evidence="1">
    <location>
        <begin position="73"/>
        <end position="98"/>
    </location>
</feature>
<gene>
    <name evidence="2" type="ORF">LLUT_LOCUS31635</name>
</gene>
<dbReference type="AlphaFoldDB" id="A0AAV1Y9J1"/>
<dbReference type="Proteomes" id="UP001497480">
    <property type="component" value="Unassembled WGS sequence"/>
</dbReference>
<keyword evidence="3" id="KW-1185">Reference proteome</keyword>
<organism evidence="2 3">
    <name type="scientific">Lupinus luteus</name>
    <name type="common">European yellow lupine</name>
    <dbReference type="NCBI Taxonomy" id="3873"/>
    <lineage>
        <taxon>Eukaryota</taxon>
        <taxon>Viridiplantae</taxon>
        <taxon>Streptophyta</taxon>
        <taxon>Embryophyta</taxon>
        <taxon>Tracheophyta</taxon>
        <taxon>Spermatophyta</taxon>
        <taxon>Magnoliopsida</taxon>
        <taxon>eudicotyledons</taxon>
        <taxon>Gunneridae</taxon>
        <taxon>Pentapetalae</taxon>
        <taxon>rosids</taxon>
        <taxon>fabids</taxon>
        <taxon>Fabales</taxon>
        <taxon>Fabaceae</taxon>
        <taxon>Papilionoideae</taxon>
        <taxon>50 kb inversion clade</taxon>
        <taxon>genistoids sensu lato</taxon>
        <taxon>core genistoids</taxon>
        <taxon>Genisteae</taxon>
        <taxon>Lupinus</taxon>
    </lineage>
</organism>
<evidence type="ECO:0000256" key="1">
    <source>
        <dbReference type="SAM" id="MobiDB-lite"/>
    </source>
</evidence>
<dbReference type="InterPro" id="IPR040378">
    <property type="entry name" value="BASL"/>
</dbReference>
<dbReference type="PANTHER" id="PTHR33914:SF3">
    <property type="entry name" value="PROTEIN BREAKING OF ASYMMETRY IN THE STOMATAL LINEAGE"/>
    <property type="match status" value="1"/>
</dbReference>
<evidence type="ECO:0000313" key="3">
    <source>
        <dbReference type="Proteomes" id="UP001497480"/>
    </source>
</evidence>
<proteinExistence type="predicted"/>
<sequence length="184" mass="21403">MVKNKDEVLVANGFGESSCGWSISADEDYIVLCLKEDEAFDDVKDNKDINSRHVNSKLKYEVGEEQVRNLNMQEKRSNANEQDNDDDDCITLSREEEEKERVYQSRHRYKDSIRRAYQVDGVEDLGMMHAESSGSDQSKSSASSFAFPSLNWEWVESPVRMPKSEGQHIKKQRLRFVRFQCCRF</sequence>
<protein>
    <submittedName>
        <fullName evidence="2">Uncharacterized protein</fullName>
    </submittedName>
</protein>
<dbReference type="EMBL" id="CAXHTB010000022">
    <property type="protein sequence ID" value="CAL0330575.1"/>
    <property type="molecule type" value="Genomic_DNA"/>
</dbReference>
<evidence type="ECO:0000313" key="2">
    <source>
        <dbReference type="EMBL" id="CAL0330575.1"/>
    </source>
</evidence>
<accession>A0AAV1Y9J1</accession>